<organism evidence="2 3">
    <name type="scientific">Colletotrichum chrysophilum</name>
    <dbReference type="NCBI Taxonomy" id="1836956"/>
    <lineage>
        <taxon>Eukaryota</taxon>
        <taxon>Fungi</taxon>
        <taxon>Dikarya</taxon>
        <taxon>Ascomycota</taxon>
        <taxon>Pezizomycotina</taxon>
        <taxon>Sordariomycetes</taxon>
        <taxon>Hypocreomycetidae</taxon>
        <taxon>Glomerellales</taxon>
        <taxon>Glomerellaceae</taxon>
        <taxon>Colletotrichum</taxon>
        <taxon>Colletotrichum gloeosporioides species complex</taxon>
    </lineage>
</organism>
<dbReference type="AlphaFoldDB" id="A0AAD9EEX3"/>
<evidence type="ECO:0000313" key="2">
    <source>
        <dbReference type="EMBL" id="KAK1846105.1"/>
    </source>
</evidence>
<evidence type="ECO:0000313" key="3">
    <source>
        <dbReference type="Proteomes" id="UP001243330"/>
    </source>
</evidence>
<name>A0AAD9EEX3_9PEZI</name>
<keyword evidence="1" id="KW-0472">Membrane</keyword>
<keyword evidence="1" id="KW-1133">Transmembrane helix</keyword>
<reference evidence="2" key="1">
    <citation type="submission" date="2023-01" db="EMBL/GenBank/DDBJ databases">
        <title>Colletotrichum chrysophilum M932 genome sequence.</title>
        <authorList>
            <person name="Baroncelli R."/>
        </authorList>
    </citation>
    <scope>NUCLEOTIDE SEQUENCE</scope>
    <source>
        <strain evidence="2">M932</strain>
    </source>
</reference>
<protein>
    <submittedName>
        <fullName evidence="2">Uncharacterized protein</fullName>
    </submittedName>
</protein>
<keyword evidence="1" id="KW-0812">Transmembrane</keyword>
<comment type="caution">
    <text evidence="2">The sequence shown here is derived from an EMBL/GenBank/DDBJ whole genome shotgun (WGS) entry which is preliminary data.</text>
</comment>
<dbReference type="EMBL" id="JAQOWY010000248">
    <property type="protein sequence ID" value="KAK1846105.1"/>
    <property type="molecule type" value="Genomic_DNA"/>
</dbReference>
<gene>
    <name evidence="2" type="ORF">CCHR01_11250</name>
</gene>
<evidence type="ECO:0000256" key="1">
    <source>
        <dbReference type="SAM" id="Phobius"/>
    </source>
</evidence>
<sequence>MKFVVFLTWVLEIAIIVLLVLDFIVIWEKNLGVISARFFAQVVGYESGGVTIRKSNENVSESDISFWLSCKIWEPSSNANKKPEPECSDHNIVSAHATRIVDVIIPSEYCKIPTMLLI</sequence>
<feature type="transmembrane region" description="Helical" evidence="1">
    <location>
        <begin position="6"/>
        <end position="27"/>
    </location>
</feature>
<dbReference type="Proteomes" id="UP001243330">
    <property type="component" value="Unassembled WGS sequence"/>
</dbReference>
<keyword evidence="3" id="KW-1185">Reference proteome</keyword>
<proteinExistence type="predicted"/>
<accession>A0AAD9EEX3</accession>